<dbReference type="PROSITE" id="PS00745">
    <property type="entry name" value="RF_PROK_I"/>
    <property type="match status" value="1"/>
</dbReference>
<feature type="modified residue" description="N5-methylglutamine" evidence="6">
    <location>
        <position position="236"/>
    </location>
</feature>
<dbReference type="FunFam" id="3.30.70.1660:FF:000004">
    <property type="entry name" value="Peptide chain release factor 1"/>
    <property type="match status" value="1"/>
</dbReference>
<evidence type="ECO:0000256" key="1">
    <source>
        <dbReference type="ARBA" id="ARBA00002986"/>
    </source>
</evidence>
<dbReference type="NCBIfam" id="TIGR00019">
    <property type="entry name" value="prfA"/>
    <property type="match status" value="1"/>
</dbReference>
<dbReference type="EMBL" id="CP003772">
    <property type="protein sequence ID" value="AFQ04077.1"/>
    <property type="molecule type" value="Genomic_DNA"/>
</dbReference>
<keyword evidence="3 6" id="KW-0488">Methylation</keyword>
<comment type="PTM">
    <text evidence="6">Methylated by PrmC. Methylation increases the termination efficiency of RF1.</text>
</comment>
<dbReference type="RefSeq" id="WP_009885793.1">
    <property type="nucleotide sequence ID" value="NC_018497.1"/>
</dbReference>
<evidence type="ECO:0000313" key="10">
    <source>
        <dbReference type="Proteomes" id="UP000005254"/>
    </source>
</evidence>
<dbReference type="AlphaFoldDB" id="A0ABC7ZIT7"/>
<protein>
    <recommendedName>
        <fullName evidence="5 6">Peptide chain release factor 1</fullName>
        <shortName evidence="6">RF-1</shortName>
    </recommendedName>
</protein>
<sequence length="359" mass="40808">MDFDKQLFFNVEKIVELTEQLEKDLNKPNLSFEQIKVINKELKHKQPLIVKFKELQKLVENANEAEQILNNSSLKELHEEAKKELEKIKASLPSLEEEIKFLLLPVDENNQKNVIVEIRPAAGGDESCIFLSDLFNMYKNYCTSKNWTVELNEIIPASVGINFVSFAVNGTDVFAKLKFESGVHRVQRVPLTEAKGRVHTSTVTVAVLPQLEEVEITINPSDLRIDTYRASGAGGQHVNRTESAVRITHLPTGIVVACQEGKSQFSNRDKAMKMLRAKLWENAQNKQLSTQADLRKSQVGSGERAEKIRTYNYPQNRITDHRIKLTINKLNTVILGDLDEIIEALQADEKKQQLEKFIS</sequence>
<dbReference type="KEGG" id="mgx:CM1_01525"/>
<dbReference type="SMART" id="SM00937">
    <property type="entry name" value="PCRF"/>
    <property type="match status" value="1"/>
</dbReference>
<dbReference type="GO" id="GO:0016149">
    <property type="term" value="F:translation release factor activity, codon specific"/>
    <property type="evidence" value="ECO:0007669"/>
    <property type="project" value="UniProtKB-UniRule"/>
</dbReference>
<dbReference type="GeneID" id="99647117"/>
<evidence type="ECO:0000256" key="7">
    <source>
        <dbReference type="SAM" id="Coils"/>
    </source>
</evidence>
<comment type="subcellular location">
    <subcellularLocation>
        <location evidence="6">Cytoplasm</location>
    </subcellularLocation>
</comment>
<dbReference type="InterPro" id="IPR045853">
    <property type="entry name" value="Pep_chain_release_fac_I_sf"/>
</dbReference>
<name>A0ABC7ZIT7_MYCGT</name>
<comment type="similarity">
    <text evidence="2 6">Belongs to the prokaryotic/mitochondrial release factor family.</text>
</comment>
<dbReference type="Pfam" id="PF00472">
    <property type="entry name" value="RF-1"/>
    <property type="match status" value="1"/>
</dbReference>
<dbReference type="PANTHER" id="PTHR43804:SF7">
    <property type="entry name" value="LD18447P"/>
    <property type="match status" value="1"/>
</dbReference>
<dbReference type="InterPro" id="IPR005139">
    <property type="entry name" value="PCRF"/>
</dbReference>
<dbReference type="InterPro" id="IPR004373">
    <property type="entry name" value="RF-1"/>
</dbReference>
<dbReference type="InterPro" id="IPR050057">
    <property type="entry name" value="Prokaryotic/Mito_RF"/>
</dbReference>
<dbReference type="GO" id="GO:0005737">
    <property type="term" value="C:cytoplasm"/>
    <property type="evidence" value="ECO:0007669"/>
    <property type="project" value="UniProtKB-SubCell"/>
</dbReference>
<evidence type="ECO:0000313" key="9">
    <source>
        <dbReference type="EMBL" id="AFQ04077.1"/>
    </source>
</evidence>
<evidence type="ECO:0000256" key="4">
    <source>
        <dbReference type="ARBA" id="ARBA00022917"/>
    </source>
</evidence>
<comment type="function">
    <text evidence="1 6">Peptide chain release factor 1 directs the termination of translation in response to the peptide chain termination codons UAG and UAA.</text>
</comment>
<dbReference type="SMR" id="A0ABC7ZIT7"/>
<evidence type="ECO:0000256" key="6">
    <source>
        <dbReference type="HAMAP-Rule" id="MF_00093"/>
    </source>
</evidence>
<dbReference type="InterPro" id="IPR000352">
    <property type="entry name" value="Pep_chain_release_fac_I"/>
</dbReference>
<gene>
    <name evidence="6 9" type="primary">prfA</name>
    <name evidence="9" type="ORF">CM1_01525</name>
</gene>
<feature type="domain" description="Prokaryotic-type class I peptide chain release factors" evidence="8">
    <location>
        <begin position="229"/>
        <end position="245"/>
    </location>
</feature>
<dbReference type="FunFam" id="3.30.160.20:FF:000004">
    <property type="entry name" value="Peptide chain release factor 1"/>
    <property type="match status" value="1"/>
</dbReference>
<dbReference type="Gene3D" id="3.30.160.20">
    <property type="match status" value="1"/>
</dbReference>
<dbReference type="Gene3D" id="3.30.70.1660">
    <property type="match status" value="1"/>
</dbReference>
<keyword evidence="4 6" id="KW-0648">Protein biosynthesis</keyword>
<dbReference type="Pfam" id="PF03462">
    <property type="entry name" value="PCRF"/>
    <property type="match status" value="1"/>
</dbReference>
<dbReference type="NCBIfam" id="NF001859">
    <property type="entry name" value="PRK00591.1"/>
    <property type="match status" value="1"/>
</dbReference>
<accession>A0ABC7ZIT7</accession>
<evidence type="ECO:0000256" key="3">
    <source>
        <dbReference type="ARBA" id="ARBA00022481"/>
    </source>
</evidence>
<proteinExistence type="inferred from homology"/>
<keyword evidence="7" id="KW-0175">Coiled coil</keyword>
<dbReference type="SUPFAM" id="SSF75620">
    <property type="entry name" value="Release factor"/>
    <property type="match status" value="1"/>
</dbReference>
<dbReference type="HAMAP" id="MF_00093">
    <property type="entry name" value="Rel_fac_1"/>
    <property type="match status" value="1"/>
</dbReference>
<evidence type="ECO:0000259" key="8">
    <source>
        <dbReference type="PROSITE" id="PS00745"/>
    </source>
</evidence>
<dbReference type="Gene3D" id="6.10.140.1950">
    <property type="match status" value="1"/>
</dbReference>
<evidence type="ECO:0000256" key="2">
    <source>
        <dbReference type="ARBA" id="ARBA00010835"/>
    </source>
</evidence>
<reference evidence="9 10" key="1">
    <citation type="journal article" date="2012" name="J. Bacteriol.">
        <title>Draft Genome Sequences of Four Axenic Mycoplasma genitalium Strains Isolated from Denmark, Japan, and Australia.</title>
        <authorList>
            <person name="McGowin C.L."/>
            <person name="Ma L."/>
            <person name="Jensen J.S."/>
            <person name="Mancuso M.M."/>
            <person name="Hamasuna R."/>
            <person name="Adegboye D."/>
            <person name="Martin D.H."/>
        </authorList>
    </citation>
    <scope>NUCLEOTIDE SEQUENCE [LARGE SCALE GENOMIC DNA]</scope>
    <source>
        <strain evidence="9 10">M6320</strain>
    </source>
</reference>
<organism evidence="9 10">
    <name type="scientific">Mycoplasmoides genitalium M6320</name>
    <dbReference type="NCBI Taxonomy" id="662945"/>
    <lineage>
        <taxon>Bacteria</taxon>
        <taxon>Bacillati</taxon>
        <taxon>Mycoplasmatota</taxon>
        <taxon>Mycoplasmoidales</taxon>
        <taxon>Mycoplasmoidaceae</taxon>
        <taxon>Mycoplasmoides</taxon>
    </lineage>
</organism>
<keyword evidence="6" id="KW-0963">Cytoplasm</keyword>
<dbReference type="PANTHER" id="PTHR43804">
    <property type="entry name" value="LD18447P"/>
    <property type="match status" value="1"/>
</dbReference>
<feature type="coiled-coil region" evidence="7">
    <location>
        <begin position="52"/>
        <end position="98"/>
    </location>
</feature>
<evidence type="ECO:0000256" key="5">
    <source>
        <dbReference type="ARBA" id="ARBA00050039"/>
    </source>
</evidence>
<dbReference type="Proteomes" id="UP000005254">
    <property type="component" value="Chromosome"/>
</dbReference>